<dbReference type="Gene3D" id="1.10.357.10">
    <property type="entry name" value="Tetracycline Repressor, domain 2"/>
    <property type="match status" value="1"/>
</dbReference>
<feature type="domain" description="HTH tetR-type" evidence="5">
    <location>
        <begin position="30"/>
        <end position="90"/>
    </location>
</feature>
<proteinExistence type="predicted"/>
<keyword evidence="2 4" id="KW-0238">DNA-binding</keyword>
<dbReference type="Pfam" id="PF02909">
    <property type="entry name" value="TetR_C_1"/>
    <property type="match status" value="1"/>
</dbReference>
<dbReference type="RefSeq" id="WP_330433542.1">
    <property type="nucleotide sequence ID" value="NZ_JAZDUF010000004.1"/>
</dbReference>
<gene>
    <name evidence="6" type="ORF">VZC37_15945</name>
</gene>
<dbReference type="PANTHER" id="PTHR30055:SF151">
    <property type="entry name" value="TRANSCRIPTIONAL REGULATORY PROTEIN"/>
    <property type="match status" value="1"/>
</dbReference>
<evidence type="ECO:0000256" key="2">
    <source>
        <dbReference type="ARBA" id="ARBA00023125"/>
    </source>
</evidence>
<dbReference type="SUPFAM" id="SSF48498">
    <property type="entry name" value="Tetracyclin repressor-like, C-terminal domain"/>
    <property type="match status" value="1"/>
</dbReference>
<dbReference type="InterPro" id="IPR036271">
    <property type="entry name" value="Tet_transcr_reg_TetR-rel_C_sf"/>
</dbReference>
<reference evidence="6 7" key="1">
    <citation type="submission" date="2024-01" db="EMBL/GenBank/DDBJ databases">
        <title>Draft genome sequence of Gordonia sp. LSe1-13.</title>
        <authorList>
            <person name="Suphannarot A."/>
            <person name="Mingma R."/>
        </authorList>
    </citation>
    <scope>NUCLEOTIDE SEQUENCE [LARGE SCALE GENOMIC DNA]</scope>
    <source>
        <strain evidence="6 7">LSe1-13</strain>
    </source>
</reference>
<evidence type="ECO:0000259" key="5">
    <source>
        <dbReference type="PROSITE" id="PS50977"/>
    </source>
</evidence>
<evidence type="ECO:0000256" key="4">
    <source>
        <dbReference type="PROSITE-ProRule" id="PRU00335"/>
    </source>
</evidence>
<dbReference type="InterPro" id="IPR050109">
    <property type="entry name" value="HTH-type_TetR-like_transc_reg"/>
</dbReference>
<evidence type="ECO:0000256" key="1">
    <source>
        <dbReference type="ARBA" id="ARBA00023015"/>
    </source>
</evidence>
<protein>
    <submittedName>
        <fullName evidence="6">TetR/AcrR family transcriptional regulator</fullName>
    </submittedName>
</protein>
<evidence type="ECO:0000313" key="6">
    <source>
        <dbReference type="EMBL" id="MEE3851836.1"/>
    </source>
</evidence>
<dbReference type="SUPFAM" id="SSF46689">
    <property type="entry name" value="Homeodomain-like"/>
    <property type="match status" value="1"/>
</dbReference>
<dbReference type="InterPro" id="IPR001647">
    <property type="entry name" value="HTH_TetR"/>
</dbReference>
<dbReference type="InterPro" id="IPR009057">
    <property type="entry name" value="Homeodomain-like_sf"/>
</dbReference>
<keyword evidence="1" id="KW-0805">Transcription regulation</keyword>
<dbReference type="PRINTS" id="PR00455">
    <property type="entry name" value="HTHTETR"/>
</dbReference>
<dbReference type="Proteomes" id="UP001347146">
    <property type="component" value="Unassembled WGS sequence"/>
</dbReference>
<dbReference type="PROSITE" id="PS50977">
    <property type="entry name" value="HTH_TETR_2"/>
    <property type="match status" value="1"/>
</dbReference>
<dbReference type="InterPro" id="IPR004111">
    <property type="entry name" value="Repressor_TetR_C"/>
</dbReference>
<keyword evidence="7" id="KW-1185">Reference proteome</keyword>
<dbReference type="EMBL" id="JAZDUF010000004">
    <property type="protein sequence ID" value="MEE3851836.1"/>
    <property type="molecule type" value="Genomic_DNA"/>
</dbReference>
<evidence type="ECO:0000313" key="7">
    <source>
        <dbReference type="Proteomes" id="UP001347146"/>
    </source>
</evidence>
<dbReference type="Gene3D" id="1.10.10.60">
    <property type="entry name" value="Homeodomain-like"/>
    <property type="match status" value="1"/>
</dbReference>
<dbReference type="Pfam" id="PF00440">
    <property type="entry name" value="TetR_N"/>
    <property type="match status" value="1"/>
</dbReference>
<dbReference type="PANTHER" id="PTHR30055">
    <property type="entry name" value="HTH-TYPE TRANSCRIPTIONAL REGULATOR RUTR"/>
    <property type="match status" value="1"/>
</dbReference>
<keyword evidence="3" id="KW-0804">Transcription</keyword>
<comment type="caution">
    <text evidence="6">The sequence shown here is derived from an EMBL/GenBank/DDBJ whole genome shotgun (WGS) entry which is preliminary data.</text>
</comment>
<name>A0ABU7MGW2_9ACTN</name>
<feature type="DNA-binding region" description="H-T-H motif" evidence="4">
    <location>
        <begin position="53"/>
        <end position="72"/>
    </location>
</feature>
<organism evidence="6 7">
    <name type="scientific">Gordonia sesuvii</name>
    <dbReference type="NCBI Taxonomy" id="3116777"/>
    <lineage>
        <taxon>Bacteria</taxon>
        <taxon>Bacillati</taxon>
        <taxon>Actinomycetota</taxon>
        <taxon>Actinomycetes</taxon>
        <taxon>Mycobacteriales</taxon>
        <taxon>Gordoniaceae</taxon>
        <taxon>Gordonia</taxon>
    </lineage>
</organism>
<sequence length="266" mass="28526">MSDSGSDEFPGTVQRLWFGGVSGKRGPKPALSVESIVRAAIEIADADGIAAVSMAKIAELLGCTSMALYRHVANKDELLVLMADAVGGLMTLPDTDGLTWREGLERWASRQIEGMLARPWMLDLPLSSVVPGPQRMEWIDAGFGIMRELDISFMDKLAILGLLGQFVLGEGRVEVESRRAAAAVVRREAGLDDSTPFSALDPAAVEAANPYAGFEALMATVAGPDRFPHIAEAIAGSDPTGLEEDLQFGLRVVLDGIERFVEEKAR</sequence>
<accession>A0ABU7MGW2</accession>
<evidence type="ECO:0000256" key="3">
    <source>
        <dbReference type="ARBA" id="ARBA00023163"/>
    </source>
</evidence>